<comment type="similarity">
    <text evidence="1 3">Belongs to the HAD-like hydrolase superfamily. S-2-haloalkanoic acid dehalogenase family.</text>
</comment>
<dbReference type="NCBIfam" id="TIGR01428">
    <property type="entry name" value="HAD_type_II"/>
    <property type="match status" value="1"/>
</dbReference>
<evidence type="ECO:0000313" key="4">
    <source>
        <dbReference type="EMBL" id="TDP62452.1"/>
    </source>
</evidence>
<dbReference type="AlphaFoldDB" id="A0A4R6QIL7"/>
<dbReference type="EMBL" id="SNXS01000007">
    <property type="protein sequence ID" value="TDP62452.1"/>
    <property type="molecule type" value="Genomic_DNA"/>
</dbReference>
<dbReference type="SFLD" id="SFLDG01129">
    <property type="entry name" value="C1.5:_HAD__Beta-PGM__Phosphata"/>
    <property type="match status" value="1"/>
</dbReference>
<dbReference type="NCBIfam" id="TIGR01493">
    <property type="entry name" value="HAD-SF-IA-v2"/>
    <property type="match status" value="1"/>
</dbReference>
<dbReference type="InterPro" id="IPR023214">
    <property type="entry name" value="HAD_sf"/>
</dbReference>
<comment type="catalytic activity">
    <reaction evidence="3">
        <text>an (S)-2-haloacid + H2O = a (2R)-2-hydroxycarboxylate + a halide anion + H(+)</text>
        <dbReference type="Rhea" id="RHEA:11192"/>
        <dbReference type="ChEBI" id="CHEBI:15377"/>
        <dbReference type="ChEBI" id="CHEBI:15378"/>
        <dbReference type="ChEBI" id="CHEBI:16042"/>
        <dbReference type="ChEBI" id="CHEBI:58314"/>
        <dbReference type="ChEBI" id="CHEBI:137405"/>
        <dbReference type="EC" id="3.8.1.2"/>
    </reaction>
</comment>
<dbReference type="GO" id="GO:0018784">
    <property type="term" value="F:(S)-2-haloacid dehalogenase activity"/>
    <property type="evidence" value="ECO:0007669"/>
    <property type="project" value="UniProtKB-UniRule"/>
</dbReference>
<proteinExistence type="inferred from homology"/>
<dbReference type="SFLD" id="SFLDS00003">
    <property type="entry name" value="Haloacid_Dehalogenase"/>
    <property type="match status" value="1"/>
</dbReference>
<dbReference type="EC" id="3.8.1.2" evidence="3"/>
<organism evidence="4 5">
    <name type="scientific">Roseateles toxinivorans</name>
    <dbReference type="NCBI Taxonomy" id="270368"/>
    <lineage>
        <taxon>Bacteria</taxon>
        <taxon>Pseudomonadati</taxon>
        <taxon>Pseudomonadota</taxon>
        <taxon>Betaproteobacteria</taxon>
        <taxon>Burkholderiales</taxon>
        <taxon>Sphaerotilaceae</taxon>
        <taxon>Roseateles</taxon>
    </lineage>
</organism>
<dbReference type="InterPro" id="IPR036412">
    <property type="entry name" value="HAD-like_sf"/>
</dbReference>
<name>A0A4R6QIL7_9BURK</name>
<evidence type="ECO:0000256" key="3">
    <source>
        <dbReference type="RuleBase" id="RU368077"/>
    </source>
</evidence>
<reference evidence="4 5" key="1">
    <citation type="submission" date="2019-03" db="EMBL/GenBank/DDBJ databases">
        <title>Genomic Encyclopedia of Type Strains, Phase IV (KMG-IV): sequencing the most valuable type-strain genomes for metagenomic binning, comparative biology and taxonomic classification.</title>
        <authorList>
            <person name="Goeker M."/>
        </authorList>
    </citation>
    <scope>NUCLEOTIDE SEQUENCE [LARGE SCALE GENOMIC DNA]</scope>
    <source>
        <strain evidence="4 5">DSM 16998</strain>
    </source>
</reference>
<sequence length="244" mass="26621">MHSDREPIKALIFDVFGTLVDWRSSIAREARQALTPLGITIDWAAFADAWRDEYQPAMEEVRSGRIAFGKLDGLHRRNLDVVLARMGLGERVDETTRVALNLAWHRLDAWPDVPAALALLRQRYLLAPCSNGNISLMVDLARRNGLLWDAILGAELARDYKPKPVVYLSAVSAFDLRPEQVMMVAAHSSDLAAAAQAGLRTAFIARPDERGPGLGESVPTVTVDRQAADLAALAGMLGCVPLSA</sequence>
<dbReference type="PANTHER" id="PTHR43316">
    <property type="entry name" value="HYDROLASE, HALOACID DELAHOGENASE-RELATED"/>
    <property type="match status" value="1"/>
</dbReference>
<accession>A0A4R6QIL7</accession>
<dbReference type="InParanoid" id="A0A4R6QIL7"/>
<evidence type="ECO:0000256" key="1">
    <source>
        <dbReference type="ARBA" id="ARBA00008106"/>
    </source>
</evidence>
<gene>
    <name evidence="4" type="ORF">DES47_10730</name>
</gene>
<keyword evidence="2 3" id="KW-0378">Hydrolase</keyword>
<keyword evidence="5" id="KW-1185">Reference proteome</keyword>
<dbReference type="Gene3D" id="1.10.150.240">
    <property type="entry name" value="Putative phosphatase, domain 2"/>
    <property type="match status" value="1"/>
</dbReference>
<dbReference type="Proteomes" id="UP000295361">
    <property type="component" value="Unassembled WGS sequence"/>
</dbReference>
<dbReference type="RefSeq" id="WP_133702925.1">
    <property type="nucleotide sequence ID" value="NZ_SNXS01000007.1"/>
</dbReference>
<dbReference type="SUPFAM" id="SSF56784">
    <property type="entry name" value="HAD-like"/>
    <property type="match status" value="1"/>
</dbReference>
<dbReference type="CDD" id="cd02588">
    <property type="entry name" value="HAD_L2-DEX"/>
    <property type="match status" value="1"/>
</dbReference>
<comment type="caution">
    <text evidence="4">The sequence shown here is derived from an EMBL/GenBank/DDBJ whole genome shotgun (WGS) entry which is preliminary data.</text>
</comment>
<dbReference type="InterPro" id="IPR006328">
    <property type="entry name" value="2-HAD"/>
</dbReference>
<dbReference type="InterPro" id="IPR051540">
    <property type="entry name" value="S-2-haloacid_dehalogenase"/>
</dbReference>
<comment type="function">
    <text evidence="3">Catalyzes the hydrolytic dehalogenation of small (S)-2-haloalkanoic acids to yield the corresponding (R)-2-hydroxyalkanoic acids.</text>
</comment>
<dbReference type="Gene3D" id="3.40.50.1000">
    <property type="entry name" value="HAD superfamily/HAD-like"/>
    <property type="match status" value="1"/>
</dbReference>
<protein>
    <recommendedName>
        <fullName evidence="3">(S)-2-haloacid dehalogenase</fullName>
        <ecNumber evidence="3">3.8.1.2</ecNumber>
    </recommendedName>
    <alternativeName>
        <fullName evidence="3">2-haloalkanoic acid dehalogenase</fullName>
    </alternativeName>
    <alternativeName>
        <fullName evidence="3">Halocarboxylic acid halidohydrolase</fullName>
    </alternativeName>
    <alternativeName>
        <fullName evidence="3">L-2-haloacid dehalogenase</fullName>
    </alternativeName>
</protein>
<dbReference type="InterPro" id="IPR006439">
    <property type="entry name" value="HAD-SF_hydro_IA"/>
</dbReference>
<dbReference type="PRINTS" id="PR00413">
    <property type="entry name" value="HADHALOGNASE"/>
</dbReference>
<dbReference type="OrthoDB" id="8585081at2"/>
<dbReference type="Pfam" id="PF00702">
    <property type="entry name" value="Hydrolase"/>
    <property type="match status" value="1"/>
</dbReference>
<evidence type="ECO:0000313" key="5">
    <source>
        <dbReference type="Proteomes" id="UP000295361"/>
    </source>
</evidence>
<dbReference type="InterPro" id="IPR023198">
    <property type="entry name" value="PGP-like_dom2"/>
</dbReference>
<dbReference type="PANTHER" id="PTHR43316:SF3">
    <property type="entry name" value="HALOACID DEHALOGENASE, TYPE II (AFU_ORTHOLOGUE AFUA_2G07750)-RELATED"/>
    <property type="match status" value="1"/>
</dbReference>
<evidence type="ECO:0000256" key="2">
    <source>
        <dbReference type="ARBA" id="ARBA00022801"/>
    </source>
</evidence>